<dbReference type="CDD" id="cd16936">
    <property type="entry name" value="HATPase_RsbW-like"/>
    <property type="match status" value="1"/>
</dbReference>
<evidence type="ECO:0000256" key="5">
    <source>
        <dbReference type="ARBA" id="ARBA00022741"/>
    </source>
</evidence>
<keyword evidence="8" id="KW-0812">Transmembrane</keyword>
<evidence type="ECO:0000256" key="6">
    <source>
        <dbReference type="ARBA" id="ARBA00022777"/>
    </source>
</evidence>
<protein>
    <recommendedName>
        <fullName evidence="2">histidine kinase</fullName>
        <ecNumber evidence="2">2.7.13.3</ecNumber>
    </recommendedName>
</protein>
<dbReference type="Gene3D" id="1.25.40.10">
    <property type="entry name" value="Tetratricopeptide repeat domain"/>
    <property type="match status" value="1"/>
</dbReference>
<dbReference type="Proteomes" id="UP001501508">
    <property type="component" value="Unassembled WGS sequence"/>
</dbReference>
<evidence type="ECO:0000256" key="2">
    <source>
        <dbReference type="ARBA" id="ARBA00012438"/>
    </source>
</evidence>
<evidence type="ECO:0000256" key="8">
    <source>
        <dbReference type="SAM" id="Phobius"/>
    </source>
</evidence>
<accession>A0ABP8LYI5</accession>
<proteinExistence type="predicted"/>
<evidence type="ECO:0000256" key="1">
    <source>
        <dbReference type="ARBA" id="ARBA00000085"/>
    </source>
</evidence>
<dbReference type="PANTHER" id="PTHR41523">
    <property type="entry name" value="TWO-COMPONENT SYSTEM SENSOR PROTEIN"/>
    <property type="match status" value="1"/>
</dbReference>
<dbReference type="InterPro" id="IPR036890">
    <property type="entry name" value="HATPase_C_sf"/>
</dbReference>
<organism evidence="11 12">
    <name type="scientific">Ravibacter arvi</name>
    <dbReference type="NCBI Taxonomy" id="2051041"/>
    <lineage>
        <taxon>Bacteria</taxon>
        <taxon>Pseudomonadati</taxon>
        <taxon>Bacteroidota</taxon>
        <taxon>Cytophagia</taxon>
        <taxon>Cytophagales</taxon>
        <taxon>Spirosomataceae</taxon>
        <taxon>Ravibacter</taxon>
    </lineage>
</organism>
<keyword evidence="5" id="KW-0547">Nucleotide-binding</keyword>
<evidence type="ECO:0000256" key="4">
    <source>
        <dbReference type="ARBA" id="ARBA00022679"/>
    </source>
</evidence>
<sequence>MCPRSGVSQKGIFLAPQPHKLLYADTVYREAIAKKDPLLMAEAYYLYGKTYEATGDILLSNKWFYKSLKILEPRGDSRELSRLYLRLFTNAYTQGNYAECMRLTRLGMDMARRLKDYKNLCRAYGNMRSMHERDWSDKGKKPNLPGPRPDSGLYYLQKVVQIGHRTGDSAIIAGISRDLATYKWKSFRDTSHLFENFNVATDYYTLKKEDGELMVTKIDLAQILLDLNRPAAALAHLNEAQKIYDHNPFNVLWLLDRFQSAYSRYYRLTGNWKKAYEMNERAHQLQVSNYTADRDGAISRLGKEYEMEKKDILLKAKDTELALRNRALLAQQRFLVVSFALLIVMAGMSLVFYRLYKRNLLISRQNELLVKEQNHRVKNNLQAVSSLLSLQSSELSDPAALRAIEESRLRVETIGILHRKLYDGQQLAMVFVPDFLEELVTGVINTYGLREVSTDFLIDDIYLSPDQAAHLGLIVNELVTNACKYAFPGIPDPALRLQCNTYRKNNKRHFHLEIADNGPGIQGLYAEMQPVAPKKKVGEVTAAFRQALTMPSPGFGIKLIRMEAEQLYAQFTYYYDRGIVFIMDFPSDPVPNRL</sequence>
<dbReference type="EMBL" id="BAABEY010000021">
    <property type="protein sequence ID" value="GAA4439423.1"/>
    <property type="molecule type" value="Genomic_DNA"/>
</dbReference>
<dbReference type="InterPro" id="IPR003594">
    <property type="entry name" value="HATPase_dom"/>
</dbReference>
<keyword evidence="12" id="KW-1185">Reference proteome</keyword>
<gene>
    <name evidence="11" type="ORF">GCM10023091_21540</name>
</gene>
<evidence type="ECO:0000259" key="9">
    <source>
        <dbReference type="Pfam" id="PF07568"/>
    </source>
</evidence>
<keyword evidence="6" id="KW-0418">Kinase</keyword>
<keyword evidence="7" id="KW-0067">ATP-binding</keyword>
<dbReference type="SUPFAM" id="SSF48452">
    <property type="entry name" value="TPR-like"/>
    <property type="match status" value="1"/>
</dbReference>
<feature type="domain" description="Signal transduction histidine kinase subgroup 2 dimerisation and phosphoacceptor" evidence="9">
    <location>
        <begin position="372"/>
        <end position="447"/>
    </location>
</feature>
<comment type="caution">
    <text evidence="11">The sequence shown here is derived from an EMBL/GenBank/DDBJ whole genome shotgun (WGS) entry which is preliminary data.</text>
</comment>
<feature type="domain" description="Histidine kinase/HSP90-like ATPase" evidence="10">
    <location>
        <begin position="449"/>
        <end position="562"/>
    </location>
</feature>
<keyword evidence="3" id="KW-0597">Phosphoprotein</keyword>
<keyword evidence="8" id="KW-0472">Membrane</keyword>
<keyword evidence="8" id="KW-1133">Transmembrane helix</keyword>
<dbReference type="InterPro" id="IPR011495">
    <property type="entry name" value="Sig_transdc_His_kin_sub2_dim/P"/>
</dbReference>
<dbReference type="PANTHER" id="PTHR41523:SF8">
    <property type="entry name" value="ETHYLENE RESPONSE SENSOR PROTEIN"/>
    <property type="match status" value="1"/>
</dbReference>
<dbReference type="Gene3D" id="3.30.565.10">
    <property type="entry name" value="Histidine kinase-like ATPase, C-terminal domain"/>
    <property type="match status" value="1"/>
</dbReference>
<evidence type="ECO:0000313" key="11">
    <source>
        <dbReference type="EMBL" id="GAA4439423.1"/>
    </source>
</evidence>
<keyword evidence="4" id="KW-0808">Transferase</keyword>
<dbReference type="SUPFAM" id="SSF55874">
    <property type="entry name" value="ATPase domain of HSP90 chaperone/DNA topoisomerase II/histidine kinase"/>
    <property type="match status" value="1"/>
</dbReference>
<evidence type="ECO:0000256" key="3">
    <source>
        <dbReference type="ARBA" id="ARBA00022553"/>
    </source>
</evidence>
<evidence type="ECO:0000256" key="7">
    <source>
        <dbReference type="ARBA" id="ARBA00022840"/>
    </source>
</evidence>
<evidence type="ECO:0000313" key="12">
    <source>
        <dbReference type="Proteomes" id="UP001501508"/>
    </source>
</evidence>
<dbReference type="Pfam" id="PF13581">
    <property type="entry name" value="HATPase_c_2"/>
    <property type="match status" value="1"/>
</dbReference>
<name>A0ABP8LYI5_9BACT</name>
<evidence type="ECO:0000259" key="10">
    <source>
        <dbReference type="Pfam" id="PF13581"/>
    </source>
</evidence>
<reference evidence="12" key="1">
    <citation type="journal article" date="2019" name="Int. J. Syst. Evol. Microbiol.">
        <title>The Global Catalogue of Microorganisms (GCM) 10K type strain sequencing project: providing services to taxonomists for standard genome sequencing and annotation.</title>
        <authorList>
            <consortium name="The Broad Institute Genomics Platform"/>
            <consortium name="The Broad Institute Genome Sequencing Center for Infectious Disease"/>
            <person name="Wu L."/>
            <person name="Ma J."/>
        </authorList>
    </citation>
    <scope>NUCLEOTIDE SEQUENCE [LARGE SCALE GENOMIC DNA]</scope>
    <source>
        <strain evidence="12">JCM 31920</strain>
    </source>
</reference>
<dbReference type="Pfam" id="PF07568">
    <property type="entry name" value="HisKA_2"/>
    <property type="match status" value="1"/>
</dbReference>
<comment type="catalytic activity">
    <reaction evidence="1">
        <text>ATP + protein L-histidine = ADP + protein N-phospho-L-histidine.</text>
        <dbReference type="EC" id="2.7.13.3"/>
    </reaction>
</comment>
<dbReference type="InterPro" id="IPR011990">
    <property type="entry name" value="TPR-like_helical_dom_sf"/>
</dbReference>
<feature type="transmembrane region" description="Helical" evidence="8">
    <location>
        <begin position="334"/>
        <end position="356"/>
    </location>
</feature>
<dbReference type="EC" id="2.7.13.3" evidence="2"/>